<keyword evidence="3 6" id="KW-0255">Endonuclease</keyword>
<dbReference type="Proteomes" id="UP000218775">
    <property type="component" value="Unassembled WGS sequence"/>
</dbReference>
<organism evidence="8 9">
    <name type="scientific">Aerophobetes bacterium</name>
    <dbReference type="NCBI Taxonomy" id="2030807"/>
    <lineage>
        <taxon>Bacteria</taxon>
        <taxon>Candidatus Aerophobota</taxon>
    </lineage>
</organism>
<dbReference type="InterPro" id="IPR014721">
    <property type="entry name" value="Ribsml_uS5_D2-typ_fold_subgr"/>
</dbReference>
<accession>A0A2A4X7R7</accession>
<sequence>MESQEEKGTCSHSNLVSKKLTKSHKLLKSFEFRRVYKARQYHHSDGLAFAFIIPTNLPGPKLGITVKKKWGKAHDRNRFKRIVREAYRHVRPHIDTNIHIVVQPTEGFHLLSSTQVTKALEQWLQKQQLLD</sequence>
<dbReference type="Gene3D" id="3.30.230.10">
    <property type="match status" value="1"/>
</dbReference>
<dbReference type="SUPFAM" id="SSF54211">
    <property type="entry name" value="Ribosomal protein S5 domain 2-like"/>
    <property type="match status" value="1"/>
</dbReference>
<evidence type="ECO:0000256" key="7">
    <source>
        <dbReference type="NCBIfam" id="TIGR00188"/>
    </source>
</evidence>
<keyword evidence="2 6" id="KW-0540">Nuclease</keyword>
<dbReference type="NCBIfam" id="TIGR00188">
    <property type="entry name" value="rnpA"/>
    <property type="match status" value="1"/>
</dbReference>
<dbReference type="EC" id="3.1.26.5" evidence="6 7"/>
<comment type="caution">
    <text evidence="8">The sequence shown here is derived from an EMBL/GenBank/DDBJ whole genome shotgun (WGS) entry which is preliminary data.</text>
</comment>
<evidence type="ECO:0000256" key="2">
    <source>
        <dbReference type="ARBA" id="ARBA00022722"/>
    </source>
</evidence>
<name>A0A2A4X7R7_UNCAE</name>
<keyword evidence="4 6" id="KW-0378">Hydrolase</keyword>
<dbReference type="GO" id="GO:0004526">
    <property type="term" value="F:ribonuclease P activity"/>
    <property type="evidence" value="ECO:0007669"/>
    <property type="project" value="UniProtKB-UniRule"/>
</dbReference>
<keyword evidence="5 6" id="KW-0694">RNA-binding</keyword>
<dbReference type="InterPro" id="IPR020568">
    <property type="entry name" value="Ribosomal_Su5_D2-typ_SF"/>
</dbReference>
<dbReference type="PANTHER" id="PTHR33992">
    <property type="entry name" value="RIBONUCLEASE P PROTEIN COMPONENT"/>
    <property type="match status" value="1"/>
</dbReference>
<evidence type="ECO:0000256" key="5">
    <source>
        <dbReference type="ARBA" id="ARBA00022884"/>
    </source>
</evidence>
<evidence type="ECO:0000256" key="3">
    <source>
        <dbReference type="ARBA" id="ARBA00022759"/>
    </source>
</evidence>
<dbReference type="HAMAP" id="MF_00227">
    <property type="entry name" value="RNase_P"/>
    <property type="match status" value="1"/>
</dbReference>
<dbReference type="GO" id="GO:0030677">
    <property type="term" value="C:ribonuclease P complex"/>
    <property type="evidence" value="ECO:0007669"/>
    <property type="project" value="TreeGrafter"/>
</dbReference>
<comment type="function">
    <text evidence="6">RNaseP catalyzes the removal of the 5'-leader sequence from pre-tRNA to produce the mature 5'-terminus. It can also cleave other RNA substrates such as 4.5S RNA. The protein component plays an auxiliary but essential role in vivo by binding to the 5'-leader sequence and broadening the substrate specificity of the ribozyme.</text>
</comment>
<dbReference type="PANTHER" id="PTHR33992:SF1">
    <property type="entry name" value="RIBONUCLEASE P PROTEIN COMPONENT"/>
    <property type="match status" value="1"/>
</dbReference>
<evidence type="ECO:0000256" key="4">
    <source>
        <dbReference type="ARBA" id="ARBA00022801"/>
    </source>
</evidence>
<evidence type="ECO:0000256" key="6">
    <source>
        <dbReference type="HAMAP-Rule" id="MF_00227"/>
    </source>
</evidence>
<dbReference type="GO" id="GO:0042781">
    <property type="term" value="F:3'-tRNA processing endoribonuclease activity"/>
    <property type="evidence" value="ECO:0007669"/>
    <property type="project" value="TreeGrafter"/>
</dbReference>
<keyword evidence="1 6" id="KW-0819">tRNA processing</keyword>
<gene>
    <name evidence="6 8" type="primary">rnpA</name>
    <name evidence="8" type="ORF">COB21_00410</name>
</gene>
<comment type="similarity">
    <text evidence="6">Belongs to the RnpA family.</text>
</comment>
<protein>
    <recommendedName>
        <fullName evidence="6 7">Ribonuclease P protein component</fullName>
        <shortName evidence="6">RNase P protein</shortName>
        <shortName evidence="6">RNaseP protein</shortName>
        <ecNumber evidence="6 7">3.1.26.5</ecNumber>
    </recommendedName>
    <alternativeName>
        <fullName evidence="6">Protein C5</fullName>
    </alternativeName>
</protein>
<dbReference type="GO" id="GO:0001682">
    <property type="term" value="P:tRNA 5'-leader removal"/>
    <property type="evidence" value="ECO:0007669"/>
    <property type="project" value="UniProtKB-UniRule"/>
</dbReference>
<dbReference type="Pfam" id="PF00825">
    <property type="entry name" value="Ribonuclease_P"/>
    <property type="match status" value="1"/>
</dbReference>
<evidence type="ECO:0000256" key="1">
    <source>
        <dbReference type="ARBA" id="ARBA00022694"/>
    </source>
</evidence>
<comment type="catalytic activity">
    <reaction evidence="6">
        <text>Endonucleolytic cleavage of RNA, removing 5'-extranucleotides from tRNA precursor.</text>
        <dbReference type="EC" id="3.1.26.5"/>
    </reaction>
</comment>
<dbReference type="EMBL" id="NVUK01000003">
    <property type="protein sequence ID" value="PCI78600.1"/>
    <property type="molecule type" value="Genomic_DNA"/>
</dbReference>
<comment type="subunit">
    <text evidence="6">Consists of a catalytic RNA component (M1 or rnpB) and a protein subunit.</text>
</comment>
<evidence type="ECO:0000313" key="9">
    <source>
        <dbReference type="Proteomes" id="UP000218775"/>
    </source>
</evidence>
<dbReference type="GO" id="GO:0000049">
    <property type="term" value="F:tRNA binding"/>
    <property type="evidence" value="ECO:0007669"/>
    <property type="project" value="UniProtKB-UniRule"/>
</dbReference>
<dbReference type="InterPro" id="IPR000100">
    <property type="entry name" value="RNase_P"/>
</dbReference>
<dbReference type="AlphaFoldDB" id="A0A2A4X7R7"/>
<proteinExistence type="inferred from homology"/>
<reference evidence="9" key="1">
    <citation type="submission" date="2017-08" db="EMBL/GenBank/DDBJ databases">
        <title>A dynamic microbial community with high functional redundancy inhabits the cold, oxic subseafloor aquifer.</title>
        <authorList>
            <person name="Tully B.J."/>
            <person name="Wheat C.G."/>
            <person name="Glazer B.T."/>
            <person name="Huber J.A."/>
        </authorList>
    </citation>
    <scope>NUCLEOTIDE SEQUENCE [LARGE SCALE GENOMIC DNA]</scope>
</reference>
<evidence type="ECO:0000313" key="8">
    <source>
        <dbReference type="EMBL" id="PCI78600.1"/>
    </source>
</evidence>